<dbReference type="AlphaFoldDB" id="A0A1X7RL21"/>
<evidence type="ECO:0000313" key="1">
    <source>
        <dbReference type="EMBL" id="SMQ47707.1"/>
    </source>
</evidence>
<name>A0A1X7RL21_ZYMT9</name>
<keyword evidence="2" id="KW-1185">Reference proteome</keyword>
<gene>
    <name evidence="1" type="ORF">ZT3D7_G2855</name>
</gene>
<dbReference type="Proteomes" id="UP000215127">
    <property type="component" value="Chromosome 2"/>
</dbReference>
<protein>
    <submittedName>
        <fullName evidence="1">Uncharacterized protein</fullName>
    </submittedName>
</protein>
<proteinExistence type="predicted"/>
<accession>A0A1X7RL21</accession>
<organism evidence="1 2">
    <name type="scientific">Zymoseptoria tritici (strain ST99CH_3D7)</name>
    <dbReference type="NCBI Taxonomy" id="1276538"/>
    <lineage>
        <taxon>Eukaryota</taxon>
        <taxon>Fungi</taxon>
        <taxon>Dikarya</taxon>
        <taxon>Ascomycota</taxon>
        <taxon>Pezizomycotina</taxon>
        <taxon>Dothideomycetes</taxon>
        <taxon>Dothideomycetidae</taxon>
        <taxon>Mycosphaerellales</taxon>
        <taxon>Mycosphaerellaceae</taxon>
        <taxon>Zymoseptoria</taxon>
    </lineage>
</organism>
<dbReference type="EMBL" id="LT853693">
    <property type="protein sequence ID" value="SMQ47707.1"/>
    <property type="molecule type" value="Genomic_DNA"/>
</dbReference>
<sequence length="102" mass="11944">MQHSQCILVYVMADHSVSLEPVALVKHLEPLKRGRISRKPWISEQRIKAPNDKFRDEKPSSKVEDDQQYMSTLVFKNIAKNMGWKRLTGQVTEYQVYEDPLL</sequence>
<evidence type="ECO:0000313" key="2">
    <source>
        <dbReference type="Proteomes" id="UP000215127"/>
    </source>
</evidence>
<reference evidence="1 2" key="1">
    <citation type="submission" date="2016-06" db="EMBL/GenBank/DDBJ databases">
        <authorList>
            <person name="Kjaerup R.B."/>
            <person name="Dalgaard T.S."/>
            <person name="Juul-Madsen H.R."/>
        </authorList>
    </citation>
    <scope>NUCLEOTIDE SEQUENCE [LARGE SCALE GENOMIC DNA]</scope>
</reference>